<organism evidence="1 2">
    <name type="scientific">Paenibacillus hemerocallicola</name>
    <dbReference type="NCBI Taxonomy" id="1172614"/>
    <lineage>
        <taxon>Bacteria</taxon>
        <taxon>Bacillati</taxon>
        <taxon>Bacillota</taxon>
        <taxon>Bacilli</taxon>
        <taxon>Bacillales</taxon>
        <taxon>Paenibacillaceae</taxon>
        <taxon>Paenibacillus</taxon>
    </lineage>
</organism>
<dbReference type="AlphaFoldDB" id="A0A5C4T6V9"/>
<dbReference type="SUPFAM" id="SSF52540">
    <property type="entry name" value="P-loop containing nucleoside triphosphate hydrolases"/>
    <property type="match status" value="1"/>
</dbReference>
<sequence length="57" mass="6372">MSLIHEAIPIMYVFAGNNGSGKSTIRNLIVDRLRISVNIDPDALARGLHFVHPDEMR</sequence>
<dbReference type="Gene3D" id="3.40.50.300">
    <property type="entry name" value="P-loop containing nucleotide triphosphate hydrolases"/>
    <property type="match status" value="1"/>
</dbReference>
<proteinExistence type="predicted"/>
<comment type="caution">
    <text evidence="1">The sequence shown here is derived from an EMBL/GenBank/DDBJ whole genome shotgun (WGS) entry which is preliminary data.</text>
</comment>
<reference evidence="1 2" key="1">
    <citation type="submission" date="2019-05" db="EMBL/GenBank/DDBJ databases">
        <title>We sequenced the genome of Paenibacillus hemerocallicola KCTC 33185 for further insight into its adaptation and study the phylogeny of Paenibacillus.</title>
        <authorList>
            <person name="Narsing Rao M.P."/>
        </authorList>
    </citation>
    <scope>NUCLEOTIDE SEQUENCE [LARGE SCALE GENOMIC DNA]</scope>
    <source>
        <strain evidence="1 2">KCTC 33185</strain>
    </source>
</reference>
<keyword evidence="2" id="KW-1185">Reference proteome</keyword>
<evidence type="ECO:0000313" key="1">
    <source>
        <dbReference type="EMBL" id="TNJ64575.1"/>
    </source>
</evidence>
<dbReference type="OrthoDB" id="9791543at2"/>
<accession>A0A5C4T6V9</accession>
<evidence type="ECO:0000313" key="2">
    <source>
        <dbReference type="Proteomes" id="UP000307943"/>
    </source>
</evidence>
<protein>
    <submittedName>
        <fullName evidence="1">Uncharacterized protein</fullName>
    </submittedName>
</protein>
<dbReference type="Proteomes" id="UP000307943">
    <property type="component" value="Unassembled WGS sequence"/>
</dbReference>
<name>A0A5C4T6V9_9BACL</name>
<gene>
    <name evidence="1" type="ORF">FE784_19985</name>
</gene>
<dbReference type="EMBL" id="VDCQ01000028">
    <property type="protein sequence ID" value="TNJ64575.1"/>
    <property type="molecule type" value="Genomic_DNA"/>
</dbReference>
<dbReference type="InterPro" id="IPR027417">
    <property type="entry name" value="P-loop_NTPase"/>
</dbReference>